<evidence type="ECO:0000256" key="5">
    <source>
        <dbReference type="ARBA" id="ARBA00023211"/>
    </source>
</evidence>
<comment type="similarity">
    <text evidence="8">Belongs to the PPP phosphatase family.</text>
</comment>
<dbReference type="GO" id="GO:0005737">
    <property type="term" value="C:cytoplasm"/>
    <property type="evidence" value="ECO:0000318"/>
    <property type="project" value="GO_Central"/>
</dbReference>
<gene>
    <name evidence="10" type="ORF">TVAG_269040</name>
</gene>
<reference evidence="10" key="2">
    <citation type="journal article" date="2007" name="Science">
        <title>Draft genome sequence of the sexually transmitted pathogen Trichomonas vaginalis.</title>
        <authorList>
            <person name="Carlton J.M."/>
            <person name="Hirt R.P."/>
            <person name="Silva J.C."/>
            <person name="Delcher A.L."/>
            <person name="Schatz M."/>
            <person name="Zhao Q."/>
            <person name="Wortman J.R."/>
            <person name="Bidwell S.L."/>
            <person name="Alsmark U.C.M."/>
            <person name="Besteiro S."/>
            <person name="Sicheritz-Ponten T."/>
            <person name="Noel C.J."/>
            <person name="Dacks J.B."/>
            <person name="Foster P.G."/>
            <person name="Simillion C."/>
            <person name="Van de Peer Y."/>
            <person name="Miranda-Saavedra D."/>
            <person name="Barton G.J."/>
            <person name="Westrop G.D."/>
            <person name="Mueller S."/>
            <person name="Dessi D."/>
            <person name="Fiori P.L."/>
            <person name="Ren Q."/>
            <person name="Paulsen I."/>
            <person name="Zhang H."/>
            <person name="Bastida-Corcuera F.D."/>
            <person name="Simoes-Barbosa A."/>
            <person name="Brown M.T."/>
            <person name="Hayes R.D."/>
            <person name="Mukherjee M."/>
            <person name="Okumura C.Y."/>
            <person name="Schneider R."/>
            <person name="Smith A.J."/>
            <person name="Vanacova S."/>
            <person name="Villalvazo M."/>
            <person name="Haas B.J."/>
            <person name="Pertea M."/>
            <person name="Feldblyum T.V."/>
            <person name="Utterback T.R."/>
            <person name="Shu C.L."/>
            <person name="Osoegawa K."/>
            <person name="de Jong P.J."/>
            <person name="Hrdy I."/>
            <person name="Horvathova L."/>
            <person name="Zubacova Z."/>
            <person name="Dolezal P."/>
            <person name="Malik S.B."/>
            <person name="Logsdon J.M. Jr."/>
            <person name="Henze K."/>
            <person name="Gupta A."/>
            <person name="Wang C.C."/>
            <person name="Dunne R.L."/>
            <person name="Upcroft J.A."/>
            <person name="Upcroft P."/>
            <person name="White O."/>
            <person name="Salzberg S.L."/>
            <person name="Tang P."/>
            <person name="Chiu C.-H."/>
            <person name="Lee Y.-S."/>
            <person name="Embley T.M."/>
            <person name="Coombs G.H."/>
            <person name="Mottram J.C."/>
            <person name="Tachezy J."/>
            <person name="Fraser-Liggett C.M."/>
            <person name="Johnson P.J."/>
        </authorList>
    </citation>
    <scope>NUCLEOTIDE SEQUENCE [LARGE SCALE GENOMIC DNA]</scope>
    <source>
        <strain evidence="10">G3</strain>
    </source>
</reference>
<organism evidence="10 11">
    <name type="scientific">Trichomonas vaginalis (strain ATCC PRA-98 / G3)</name>
    <dbReference type="NCBI Taxonomy" id="412133"/>
    <lineage>
        <taxon>Eukaryota</taxon>
        <taxon>Metamonada</taxon>
        <taxon>Parabasalia</taxon>
        <taxon>Trichomonadida</taxon>
        <taxon>Trichomonadidae</taxon>
        <taxon>Trichomonas</taxon>
    </lineage>
</organism>
<evidence type="ECO:0000256" key="2">
    <source>
        <dbReference type="ARBA" id="ARBA00022723"/>
    </source>
</evidence>
<proteinExistence type="inferred from homology"/>
<dbReference type="PANTHER" id="PTHR11668">
    <property type="entry name" value="SERINE/THREONINE PROTEIN PHOSPHATASE"/>
    <property type="match status" value="1"/>
</dbReference>
<evidence type="ECO:0000256" key="8">
    <source>
        <dbReference type="RuleBase" id="RU004273"/>
    </source>
</evidence>
<dbReference type="KEGG" id="tva:4766277"/>
<dbReference type="GO" id="GO:0004722">
    <property type="term" value="F:protein serine/threonine phosphatase activity"/>
    <property type="evidence" value="ECO:0000318"/>
    <property type="project" value="GO_Central"/>
</dbReference>
<dbReference type="FunFam" id="3.60.21.10:FF:000173">
    <property type="entry name" value="Serine/threonine-protein phosphatase"/>
    <property type="match status" value="1"/>
</dbReference>
<dbReference type="InParanoid" id="A2EG17"/>
<evidence type="ECO:0000256" key="3">
    <source>
        <dbReference type="ARBA" id="ARBA00022801"/>
    </source>
</evidence>
<dbReference type="VEuPathDB" id="TrichDB:TVAG_269040"/>
<evidence type="ECO:0000259" key="9">
    <source>
        <dbReference type="PROSITE" id="PS00125"/>
    </source>
</evidence>
<evidence type="ECO:0000256" key="6">
    <source>
        <dbReference type="ARBA" id="ARBA00047761"/>
    </source>
</evidence>
<dbReference type="EC" id="3.1.3.16" evidence="8"/>
<keyword evidence="2" id="KW-0479">Metal-binding</keyword>
<keyword evidence="5" id="KW-0464">Manganese</keyword>
<comment type="cofactor">
    <cofactor evidence="1">
        <name>Mn(2+)</name>
        <dbReference type="ChEBI" id="CHEBI:29035"/>
    </cofactor>
</comment>
<dbReference type="PROSITE" id="PS00125">
    <property type="entry name" value="SER_THR_PHOSPHATASE"/>
    <property type="match status" value="1"/>
</dbReference>
<dbReference type="eggNOG" id="KOG0374">
    <property type="taxonomic scope" value="Eukaryota"/>
</dbReference>
<comment type="catalytic activity">
    <reaction evidence="7 8">
        <text>O-phospho-L-threonyl-[protein] + H2O = L-threonyl-[protein] + phosphate</text>
        <dbReference type="Rhea" id="RHEA:47004"/>
        <dbReference type="Rhea" id="RHEA-COMP:11060"/>
        <dbReference type="Rhea" id="RHEA-COMP:11605"/>
        <dbReference type="ChEBI" id="CHEBI:15377"/>
        <dbReference type="ChEBI" id="CHEBI:30013"/>
        <dbReference type="ChEBI" id="CHEBI:43474"/>
        <dbReference type="ChEBI" id="CHEBI:61977"/>
        <dbReference type="EC" id="3.1.3.16"/>
    </reaction>
</comment>
<dbReference type="Proteomes" id="UP000001542">
    <property type="component" value="Unassembled WGS sequence"/>
</dbReference>
<evidence type="ECO:0000256" key="7">
    <source>
        <dbReference type="ARBA" id="ARBA00048336"/>
    </source>
</evidence>
<evidence type="ECO:0000256" key="4">
    <source>
        <dbReference type="ARBA" id="ARBA00022912"/>
    </source>
</evidence>
<feature type="domain" description="Serine/threonine specific protein phosphatases" evidence="9">
    <location>
        <begin position="114"/>
        <end position="119"/>
    </location>
</feature>
<dbReference type="SUPFAM" id="SSF56300">
    <property type="entry name" value="Metallo-dependent phosphatases"/>
    <property type="match status" value="1"/>
</dbReference>
<dbReference type="PANTHER" id="PTHR11668:SF300">
    <property type="entry name" value="SERINE_THREONINE-PROTEIN PHOSPHATASE"/>
    <property type="match status" value="1"/>
</dbReference>
<dbReference type="SMART" id="SM00156">
    <property type="entry name" value="PP2Ac"/>
    <property type="match status" value="1"/>
</dbReference>
<dbReference type="Pfam" id="PF00149">
    <property type="entry name" value="Metallophos"/>
    <property type="match status" value="1"/>
</dbReference>
<dbReference type="InterPro" id="IPR004843">
    <property type="entry name" value="Calcineurin-like_PHP"/>
</dbReference>
<protein>
    <recommendedName>
        <fullName evidence="8">Serine/threonine-protein phosphatase</fullName>
        <ecNumber evidence="8">3.1.3.16</ecNumber>
    </recommendedName>
</protein>
<dbReference type="Gene3D" id="3.60.21.10">
    <property type="match status" value="1"/>
</dbReference>
<evidence type="ECO:0000256" key="1">
    <source>
        <dbReference type="ARBA" id="ARBA00001936"/>
    </source>
</evidence>
<dbReference type="AlphaFoldDB" id="A2EG17"/>
<keyword evidence="4" id="KW-0904">Protein phosphatase</keyword>
<dbReference type="PRINTS" id="PR00114">
    <property type="entry name" value="STPHPHTASE"/>
</dbReference>
<reference evidence="10" key="1">
    <citation type="submission" date="2006-10" db="EMBL/GenBank/DDBJ databases">
        <authorList>
            <person name="Amadeo P."/>
            <person name="Zhao Q."/>
            <person name="Wortman J."/>
            <person name="Fraser-Liggett C."/>
            <person name="Carlton J."/>
        </authorList>
    </citation>
    <scope>NUCLEOTIDE SEQUENCE</scope>
    <source>
        <strain evidence="10">G3</strain>
    </source>
</reference>
<comment type="catalytic activity">
    <reaction evidence="6">
        <text>O-phospho-L-seryl-[protein] + H2O = L-seryl-[protein] + phosphate</text>
        <dbReference type="Rhea" id="RHEA:20629"/>
        <dbReference type="Rhea" id="RHEA-COMP:9863"/>
        <dbReference type="Rhea" id="RHEA-COMP:11604"/>
        <dbReference type="ChEBI" id="CHEBI:15377"/>
        <dbReference type="ChEBI" id="CHEBI:29999"/>
        <dbReference type="ChEBI" id="CHEBI:43474"/>
        <dbReference type="ChEBI" id="CHEBI:83421"/>
        <dbReference type="EC" id="3.1.3.16"/>
    </reaction>
</comment>
<accession>A2EG17</accession>
<dbReference type="SMR" id="A2EG17"/>
<evidence type="ECO:0000313" key="11">
    <source>
        <dbReference type="Proteomes" id="UP000001542"/>
    </source>
</evidence>
<dbReference type="STRING" id="5722.A2EG17"/>
<dbReference type="InterPro" id="IPR050341">
    <property type="entry name" value="PP1_catalytic_subunit"/>
</dbReference>
<dbReference type="GO" id="GO:0005634">
    <property type="term" value="C:nucleus"/>
    <property type="evidence" value="ECO:0000318"/>
    <property type="project" value="GO_Central"/>
</dbReference>
<keyword evidence="11" id="KW-1185">Reference proteome</keyword>
<name>A2EG17_TRIV3</name>
<dbReference type="RefSeq" id="XP_001320601.1">
    <property type="nucleotide sequence ID" value="XM_001320566.1"/>
</dbReference>
<keyword evidence="3 8" id="KW-0378">Hydrolase</keyword>
<dbReference type="VEuPathDB" id="TrichDB:TVAGG3_0842220"/>
<dbReference type="EMBL" id="DS113379">
    <property type="protein sequence ID" value="EAY08378.1"/>
    <property type="molecule type" value="Genomic_DNA"/>
</dbReference>
<sequence length="302" mass="34595">MNYNTKKLNKILKAVERDIEYVIDQNDILWLCTQIEKILRNEPPVLFLEAPITVVGDLHGKLDDLNKVLEIGGSPRNNKFLFLGDYVDRGKNSVEVIVKLLCLKIKYPDNVYLLRGNHESDMVKEKDGLKDKMHAMRLGNSWFTLINVFRYLSIAAVINNRIFCVHAGLSPELESIDQIMQIQKPIDIPDVGLVRDLLWSDPSTTEGYNPNEDRLTSVTYGPDVTMQFLKKHKFQLLVRAHQVSETGYEFPFPKNNCAVTIYSSNAGGNTSAVMLVSEDLEIEFVTFKLDEEDDYKYQEDLE</sequence>
<dbReference type="InterPro" id="IPR006186">
    <property type="entry name" value="Ser/Thr-sp_prot-phosphatase"/>
</dbReference>
<evidence type="ECO:0000313" key="10">
    <source>
        <dbReference type="EMBL" id="EAY08378.1"/>
    </source>
</evidence>
<dbReference type="InterPro" id="IPR029052">
    <property type="entry name" value="Metallo-depent_PP-like"/>
</dbReference>
<dbReference type="GO" id="GO:0046872">
    <property type="term" value="F:metal ion binding"/>
    <property type="evidence" value="ECO:0007669"/>
    <property type="project" value="UniProtKB-KW"/>
</dbReference>